<gene>
    <name evidence="1" type="ORF">Pan54_43480</name>
</gene>
<proteinExistence type="predicted"/>
<dbReference type="EMBL" id="SJPG01000001">
    <property type="protein sequence ID" value="TWT63594.1"/>
    <property type="molecule type" value="Genomic_DNA"/>
</dbReference>
<dbReference type="AlphaFoldDB" id="A0A5C5XL61"/>
<dbReference type="RefSeq" id="WP_146505321.1">
    <property type="nucleotide sequence ID" value="NZ_SJPG01000001.1"/>
</dbReference>
<protein>
    <submittedName>
        <fullName evidence="1">Uncharacterized protein</fullName>
    </submittedName>
</protein>
<reference evidence="1 2" key="1">
    <citation type="submission" date="2019-02" db="EMBL/GenBank/DDBJ databases">
        <title>Deep-cultivation of Planctomycetes and their phenomic and genomic characterization uncovers novel biology.</title>
        <authorList>
            <person name="Wiegand S."/>
            <person name="Jogler M."/>
            <person name="Boedeker C."/>
            <person name="Pinto D."/>
            <person name="Vollmers J."/>
            <person name="Rivas-Marin E."/>
            <person name="Kohn T."/>
            <person name="Peeters S.H."/>
            <person name="Heuer A."/>
            <person name="Rast P."/>
            <person name="Oberbeckmann S."/>
            <person name="Bunk B."/>
            <person name="Jeske O."/>
            <person name="Meyerdierks A."/>
            <person name="Storesund J.E."/>
            <person name="Kallscheuer N."/>
            <person name="Luecker S."/>
            <person name="Lage O.M."/>
            <person name="Pohl T."/>
            <person name="Merkel B.J."/>
            <person name="Hornburger P."/>
            <person name="Mueller R.-W."/>
            <person name="Bruemmer F."/>
            <person name="Labrenz M."/>
            <person name="Spormann A.M."/>
            <person name="Op Den Camp H."/>
            <person name="Overmann J."/>
            <person name="Amann R."/>
            <person name="Jetten M.S.M."/>
            <person name="Mascher T."/>
            <person name="Medema M.H."/>
            <person name="Devos D.P."/>
            <person name="Kaster A.-K."/>
            <person name="Ovreas L."/>
            <person name="Rohde M."/>
            <person name="Galperin M.Y."/>
            <person name="Jogler C."/>
        </authorList>
    </citation>
    <scope>NUCLEOTIDE SEQUENCE [LARGE SCALE GENOMIC DNA]</scope>
    <source>
        <strain evidence="1 2">Pan54</strain>
    </source>
</reference>
<name>A0A5C5XL61_9PLAN</name>
<evidence type="ECO:0000313" key="2">
    <source>
        <dbReference type="Proteomes" id="UP000316095"/>
    </source>
</evidence>
<sequence length="80" mass="8980">MDEPNTQIQIQLVITHEGDLLGEDNPQNHEIVRRIHACMNACEGISTEELEQGIIQDMCRVMAQVVPLLNNQNEIAKKAS</sequence>
<dbReference type="OrthoDB" id="278409at2"/>
<comment type="caution">
    <text evidence="1">The sequence shown here is derived from an EMBL/GenBank/DDBJ whole genome shotgun (WGS) entry which is preliminary data.</text>
</comment>
<organism evidence="1 2">
    <name type="scientific">Rubinisphaera italica</name>
    <dbReference type="NCBI Taxonomy" id="2527969"/>
    <lineage>
        <taxon>Bacteria</taxon>
        <taxon>Pseudomonadati</taxon>
        <taxon>Planctomycetota</taxon>
        <taxon>Planctomycetia</taxon>
        <taxon>Planctomycetales</taxon>
        <taxon>Planctomycetaceae</taxon>
        <taxon>Rubinisphaera</taxon>
    </lineage>
</organism>
<accession>A0A5C5XL61</accession>
<evidence type="ECO:0000313" key="1">
    <source>
        <dbReference type="EMBL" id="TWT63594.1"/>
    </source>
</evidence>
<dbReference type="Proteomes" id="UP000316095">
    <property type="component" value="Unassembled WGS sequence"/>
</dbReference>
<keyword evidence="2" id="KW-1185">Reference proteome</keyword>